<keyword evidence="2" id="KW-0378">Hydrolase</keyword>
<keyword evidence="2" id="KW-0326">Glycosidase</keyword>
<dbReference type="Gene3D" id="2.120.10.10">
    <property type="match status" value="1"/>
</dbReference>
<gene>
    <name evidence="2" type="ORF">VA613_04775</name>
</gene>
<dbReference type="SUPFAM" id="SSF50939">
    <property type="entry name" value="Sialidases"/>
    <property type="match status" value="1"/>
</dbReference>
<evidence type="ECO:0000313" key="2">
    <source>
        <dbReference type="EMBL" id="WRS40704.1"/>
    </source>
</evidence>
<reference evidence="2 3" key="1">
    <citation type="submission" date="2023-12" db="EMBL/GenBank/DDBJ databases">
        <title>Thiobacillus sedimentum sp. nov., a chemolithoautotrophic sulfur-oxidizing bacterium isolated from freshwater sediment.</title>
        <authorList>
            <person name="Luo J."/>
            <person name="Dai C."/>
        </authorList>
    </citation>
    <scope>NUCLEOTIDE SEQUENCE [LARGE SCALE GENOMIC DNA]</scope>
    <source>
        <strain evidence="2 3">SCUT-2</strain>
    </source>
</reference>
<protein>
    <submittedName>
        <fullName evidence="2">Sialidase family protein</fullName>
        <ecNumber evidence="2">3.2.1.-</ecNumber>
    </submittedName>
</protein>
<dbReference type="RefSeq" id="WP_324781219.1">
    <property type="nucleotide sequence ID" value="NZ_CP141769.1"/>
</dbReference>
<evidence type="ECO:0000313" key="3">
    <source>
        <dbReference type="Proteomes" id="UP001334732"/>
    </source>
</evidence>
<evidence type="ECO:0000256" key="1">
    <source>
        <dbReference type="SAM" id="SignalP"/>
    </source>
</evidence>
<feature type="signal peptide" evidence="1">
    <location>
        <begin position="1"/>
        <end position="19"/>
    </location>
</feature>
<dbReference type="Proteomes" id="UP001334732">
    <property type="component" value="Chromosome"/>
</dbReference>
<feature type="chain" id="PRO_5045781117" evidence="1">
    <location>
        <begin position="20"/>
        <end position="398"/>
    </location>
</feature>
<name>A0ABZ1CMY2_9PROT</name>
<accession>A0ABZ1CMY2</accession>
<organism evidence="2 3">
    <name type="scientific">Thiobacillus sedimenti</name>
    <dbReference type="NCBI Taxonomy" id="3110231"/>
    <lineage>
        <taxon>Bacteria</taxon>
        <taxon>Pseudomonadati</taxon>
        <taxon>Pseudomonadota</taxon>
        <taxon>Betaproteobacteria</taxon>
        <taxon>Nitrosomonadales</taxon>
        <taxon>Thiobacillaceae</taxon>
        <taxon>Thiobacillus</taxon>
    </lineage>
</organism>
<sequence>MFRYGAWAASLALPVLVQAQAVAGGPDSSPMAHAMHGPALAVGATLDGRGRLWLARVEDGHLLVARSDDGGASFSAPVSVNREPETISAEGENRPKIAVARDGTVLLSWSQALPQRFTGNVRFARSTDDGRSFSAPVTLNDDRRIGGHSFDSLAIDGAGGVAVAWLDGRDRDAAKEQGGAFDGSSVYFARSSDNGAHFDANRRLAAHTCQCCRTALAWTADGPVALWRNLYGRNTRDFALADLDTGRQRRATDDAWQIDACPHHGGGLAVDGRGALHLVWFTQGRTRQGLFYKRIAEGRESVPMALGDPAAQAGHAAVAAAADTVLIAWREFDGRAYVVQAIHSTDGGASWSAPRRLAESAGAADYPLPLTDGRRMLVVWNSAAEGVRVLPLEPGPAK</sequence>
<dbReference type="CDD" id="cd15482">
    <property type="entry name" value="Sialidase_non-viral"/>
    <property type="match status" value="1"/>
</dbReference>
<dbReference type="EMBL" id="CP141769">
    <property type="protein sequence ID" value="WRS40704.1"/>
    <property type="molecule type" value="Genomic_DNA"/>
</dbReference>
<keyword evidence="1" id="KW-0732">Signal</keyword>
<dbReference type="GO" id="GO:0016798">
    <property type="term" value="F:hydrolase activity, acting on glycosyl bonds"/>
    <property type="evidence" value="ECO:0007669"/>
    <property type="project" value="UniProtKB-KW"/>
</dbReference>
<proteinExistence type="predicted"/>
<dbReference type="InterPro" id="IPR036278">
    <property type="entry name" value="Sialidase_sf"/>
</dbReference>
<dbReference type="EC" id="3.2.1.-" evidence="2"/>
<keyword evidence="3" id="KW-1185">Reference proteome</keyword>